<organism evidence="1 2">
    <name type="scientific">Methylophaga thiooxydans</name>
    <dbReference type="NCBI Taxonomy" id="392484"/>
    <lineage>
        <taxon>Bacteria</taxon>
        <taxon>Pseudomonadati</taxon>
        <taxon>Pseudomonadota</taxon>
        <taxon>Gammaproteobacteria</taxon>
        <taxon>Thiotrichales</taxon>
        <taxon>Piscirickettsiaceae</taxon>
        <taxon>Methylophaga</taxon>
    </lineage>
</organism>
<dbReference type="EMBL" id="JRQD01000002">
    <property type="protein sequence ID" value="KGM07230.1"/>
    <property type="molecule type" value="Genomic_DNA"/>
</dbReference>
<evidence type="ECO:0000313" key="1">
    <source>
        <dbReference type="EMBL" id="KGM07230.1"/>
    </source>
</evidence>
<proteinExistence type="predicted"/>
<accession>A0A0A0BHB6</accession>
<name>A0A0A0BHB6_9GAMM</name>
<reference evidence="1 2" key="1">
    <citation type="submission" date="2014-09" db="EMBL/GenBank/DDBJ databases">
        <authorList>
            <person name="Grob C."/>
            <person name="Taubert M."/>
            <person name="Howat A.M."/>
            <person name="Burns O.J."/>
            <person name="Dixon J.L."/>
            <person name="Chen Y."/>
            <person name="Murrell J.C."/>
        </authorList>
    </citation>
    <scope>NUCLEOTIDE SEQUENCE [LARGE SCALE GENOMIC DNA]</scope>
    <source>
        <strain evidence="1">L4</strain>
    </source>
</reference>
<dbReference type="STRING" id="392484.LP43_0840"/>
<dbReference type="AlphaFoldDB" id="A0A0A0BHB6"/>
<evidence type="ECO:0008006" key="3">
    <source>
        <dbReference type="Google" id="ProtNLM"/>
    </source>
</evidence>
<dbReference type="Proteomes" id="UP000029999">
    <property type="component" value="Unassembled WGS sequence"/>
</dbReference>
<comment type="caution">
    <text evidence="1">The sequence shown here is derived from an EMBL/GenBank/DDBJ whole genome shotgun (WGS) entry which is preliminary data.</text>
</comment>
<dbReference type="RefSeq" id="WP_008291221.1">
    <property type="nucleotide sequence ID" value="NZ_JADFAB010000008.1"/>
</dbReference>
<evidence type="ECO:0000313" key="2">
    <source>
        <dbReference type="Proteomes" id="UP000029999"/>
    </source>
</evidence>
<gene>
    <name evidence="1" type="ORF">LP43_0840</name>
</gene>
<dbReference type="PROSITE" id="PS51257">
    <property type="entry name" value="PROKAR_LIPOPROTEIN"/>
    <property type="match status" value="1"/>
</dbReference>
<protein>
    <recommendedName>
        <fullName evidence="3">Lipoprotein</fullName>
    </recommendedName>
</protein>
<sequence>MKQTLIIIAMLGLTACYEDTDVTLHEAGEYKGNPDYHANTPEERAEVLKRRFNQVQTDR</sequence>